<comment type="caution">
    <text evidence="9">The sequence shown here is derived from an EMBL/GenBank/DDBJ whole genome shotgun (WGS) entry which is preliminary data.</text>
</comment>
<keyword evidence="3" id="KW-1029">Fimbrium biogenesis</keyword>
<dbReference type="Pfam" id="PF05567">
    <property type="entry name" value="T4P_PilY1"/>
    <property type="match status" value="1"/>
</dbReference>
<organism evidence="9 10">
    <name type="scientific">Steroidobacter gossypii</name>
    <dbReference type="NCBI Taxonomy" id="2805490"/>
    <lineage>
        <taxon>Bacteria</taxon>
        <taxon>Pseudomonadati</taxon>
        <taxon>Pseudomonadota</taxon>
        <taxon>Gammaproteobacteria</taxon>
        <taxon>Steroidobacterales</taxon>
        <taxon>Steroidobacteraceae</taxon>
        <taxon>Steroidobacter</taxon>
    </lineage>
</organism>
<feature type="region of interest" description="Disordered" evidence="7">
    <location>
        <begin position="1118"/>
        <end position="1138"/>
    </location>
</feature>
<evidence type="ECO:0000313" key="10">
    <source>
        <dbReference type="Proteomes" id="UP000661077"/>
    </source>
</evidence>
<evidence type="ECO:0000256" key="2">
    <source>
        <dbReference type="ARBA" id="ARBA00008387"/>
    </source>
</evidence>
<reference evidence="9 10" key="1">
    <citation type="journal article" date="2021" name="Int. J. Syst. Evol. Microbiol.">
        <title>Steroidobacter gossypii sp. nov., isolated from soil of cotton cropping field.</title>
        <authorList>
            <person name="Huang R."/>
            <person name="Yang S."/>
            <person name="Zhen C."/>
            <person name="Liu W."/>
        </authorList>
    </citation>
    <scope>NUCLEOTIDE SEQUENCE [LARGE SCALE GENOMIC DNA]</scope>
    <source>
        <strain evidence="9 10">S1-65</strain>
    </source>
</reference>
<keyword evidence="6" id="KW-0281">Fimbrium</keyword>
<proteinExistence type="inferred from homology"/>
<evidence type="ECO:0000256" key="6">
    <source>
        <dbReference type="ARBA" id="ARBA00023263"/>
    </source>
</evidence>
<evidence type="ECO:0000256" key="5">
    <source>
        <dbReference type="ARBA" id="ARBA00022837"/>
    </source>
</evidence>
<evidence type="ECO:0000256" key="7">
    <source>
        <dbReference type="SAM" id="MobiDB-lite"/>
    </source>
</evidence>
<feature type="compositionally biased region" description="Polar residues" evidence="7">
    <location>
        <begin position="183"/>
        <end position="198"/>
    </location>
</feature>
<accession>A0ABS1WW15</accession>
<keyword evidence="10" id="KW-1185">Reference proteome</keyword>
<name>A0ABS1WW15_9GAMM</name>
<dbReference type="RefSeq" id="WP_203167218.1">
    <property type="nucleotide sequence ID" value="NZ_JAEVLS010000002.1"/>
</dbReference>
<dbReference type="InterPro" id="IPR008707">
    <property type="entry name" value="B-propeller_PilY1"/>
</dbReference>
<dbReference type="InterPro" id="IPR036465">
    <property type="entry name" value="vWFA_dom_sf"/>
</dbReference>
<evidence type="ECO:0000259" key="8">
    <source>
        <dbReference type="Pfam" id="PF05567"/>
    </source>
</evidence>
<evidence type="ECO:0000313" key="9">
    <source>
        <dbReference type="EMBL" id="MBM0105159.1"/>
    </source>
</evidence>
<evidence type="ECO:0000256" key="1">
    <source>
        <dbReference type="ARBA" id="ARBA00004561"/>
    </source>
</evidence>
<dbReference type="Gene3D" id="3.40.50.410">
    <property type="entry name" value="von Willebrand factor, type A domain"/>
    <property type="match status" value="1"/>
</dbReference>
<evidence type="ECO:0000256" key="4">
    <source>
        <dbReference type="ARBA" id="ARBA00022723"/>
    </source>
</evidence>
<feature type="domain" description="PilY1 beta-propeller" evidence="8">
    <location>
        <begin position="693"/>
        <end position="938"/>
    </location>
</feature>
<gene>
    <name evidence="9" type="ORF">JM946_10375</name>
</gene>
<dbReference type="Proteomes" id="UP000661077">
    <property type="component" value="Unassembled WGS sequence"/>
</dbReference>
<sequence length="1192" mass="129090">MNRSNQRTSSRLGAWLRLLTLGYATAAALIGTARADDSEIYISTSSVPPNIMLILDTSGSMQGRVSTQEPYDPRRDYVAEATGACAGISGRVYYTTGYDQGVPPTCESLAWVSEANQRCQDAVGPLASSAGSFRGDRFAQWRTQGTNERRWRGLLSEGDIPASGVNAPIDCENDGAPYPDVNGRSSNNTPVYTNNNRDSYLRNNGGTLATLYSARYIAYFNQFSQYTYFGTRLEVMKQAATSLLNGVTNVNVGLMRYSANVSGATQTNPNGDGGGLVLQPVAPIADNKDQMISSINGLIAYGSTPLSETLYEAHQYFSGGRVDFGNTSRVCTASTPSADGTTTNCSGDINEFDSVASSRSDDNYRSPANQSCQKNYVVYLTDGQPTSDNKADRRIEGANGSGGLPDFRTTVTGGACSGSGPGRCLGALSEYMYNRDLRSDVDGTQNVTSFYIGFGDAFGGTDNPAFEYLEDAARRGGGQAYQAGDLSQLSRVFTDIFANITEGSSTLTAPTVAVNAFNRTQTLDDLYISLFMPTAQLHWPGNLKKYRIVEGKLKAKGNRDAIDSDGAFDEQFSDYWSETGGDGPDILKGGAAMKIPAPADRNLYTYLGNNPGTPTGVGLRGNGQAAVHVDNALLTPALLGTDTSNPERDKLINWARGADVDDVVERSDQRNAMGDPMHSQPAVVIYDGDPVAQTYNAVVFTATNDGYVHAIATTERQTDNAADGRELWAFIPKEMLPGLKPLYLNENIANKNYMIDGDLRVLKYDVDGDGNVEPADNDRVLLFFSTGRNSSISRYYALDVTDKNAPRFLWSIGPETLDGLGEAWSRPAITRVNISEGQQNTQKLVLVFGGGYDSVEEGYSYVPETSVGNRVYMVDALYGRVLWTAGDEGTDLELERMKHSIPSGVNVVDLDGDGFGDRMYVGDMAAQLWRFDIFNGRTRSELVTGGVIASLGAKDAQTVSRANTRRFYNTPDTALLQVGNARPFINVAIGSGYRGHPLSTDNQDRFYAIRDQAPFAMFTQEQYNTYDIVTEADLEDITEDLNPNLPANIRGWMLQLNFPQYQGEKVLAPATTLDNILMFTTYLPDEDNGASCSPAQGVNRAYFLNALDGSAAIYIRDGETEDDEGGENGGGGETRIPQDRWEEAGSNGIAPGVTTLFPGENKVTCLAGVKVLNACKDFGSRIKTYWRQSNAN</sequence>
<dbReference type="EMBL" id="JAEVLS010000002">
    <property type="protein sequence ID" value="MBM0105159.1"/>
    <property type="molecule type" value="Genomic_DNA"/>
</dbReference>
<dbReference type="SUPFAM" id="SSF53300">
    <property type="entry name" value="vWA-like"/>
    <property type="match status" value="1"/>
</dbReference>
<comment type="subcellular location">
    <subcellularLocation>
        <location evidence="1">Fimbrium</location>
    </subcellularLocation>
</comment>
<dbReference type="InterPro" id="IPR011047">
    <property type="entry name" value="Quinoprotein_ADH-like_sf"/>
</dbReference>
<keyword evidence="5" id="KW-0106">Calcium</keyword>
<evidence type="ECO:0000256" key="3">
    <source>
        <dbReference type="ARBA" id="ARBA00022558"/>
    </source>
</evidence>
<dbReference type="SUPFAM" id="SSF50998">
    <property type="entry name" value="Quinoprotein alcohol dehydrogenase-like"/>
    <property type="match status" value="1"/>
</dbReference>
<protein>
    <recommendedName>
        <fullName evidence="8">PilY1 beta-propeller domain-containing protein</fullName>
    </recommendedName>
</protein>
<comment type="similarity">
    <text evidence="2">Belongs to the PilY1 family.</text>
</comment>
<keyword evidence="4" id="KW-0479">Metal-binding</keyword>
<feature type="region of interest" description="Disordered" evidence="7">
    <location>
        <begin position="172"/>
        <end position="198"/>
    </location>
</feature>